<evidence type="ECO:0000313" key="4">
    <source>
        <dbReference type="EMBL" id="OHA02201.1"/>
    </source>
</evidence>
<accession>A0A1G2KUS6</accession>
<protein>
    <recommendedName>
        <fullName evidence="3">Ada DNA repair metal-binding domain-containing protein</fullName>
    </recommendedName>
</protein>
<dbReference type="InterPro" id="IPR004026">
    <property type="entry name" value="Ada_DNA_repair_Zn-bd"/>
</dbReference>
<proteinExistence type="predicted"/>
<dbReference type="GO" id="GO:0006281">
    <property type="term" value="P:DNA repair"/>
    <property type="evidence" value="ECO:0007669"/>
    <property type="project" value="InterPro"/>
</dbReference>
<evidence type="ECO:0000313" key="5">
    <source>
        <dbReference type="Proteomes" id="UP000177811"/>
    </source>
</evidence>
<evidence type="ECO:0000256" key="2">
    <source>
        <dbReference type="SAM" id="Phobius"/>
    </source>
</evidence>
<dbReference type="GO" id="GO:0003677">
    <property type="term" value="F:DNA binding"/>
    <property type="evidence" value="ECO:0007669"/>
    <property type="project" value="InterPro"/>
</dbReference>
<dbReference type="Pfam" id="PF02805">
    <property type="entry name" value="Ada_Zn_binding"/>
    <property type="match status" value="1"/>
</dbReference>
<dbReference type="GO" id="GO:0008168">
    <property type="term" value="F:methyltransferase activity"/>
    <property type="evidence" value="ECO:0007669"/>
    <property type="project" value="InterPro"/>
</dbReference>
<dbReference type="Gene3D" id="3.40.10.10">
    <property type="entry name" value="DNA Methylphosphotriester Repair Domain"/>
    <property type="match status" value="1"/>
</dbReference>
<evidence type="ECO:0000256" key="1">
    <source>
        <dbReference type="ARBA" id="ARBA00023159"/>
    </source>
</evidence>
<feature type="transmembrane region" description="Helical" evidence="2">
    <location>
        <begin position="20"/>
        <end position="41"/>
    </location>
</feature>
<dbReference type="GO" id="GO:0006355">
    <property type="term" value="P:regulation of DNA-templated transcription"/>
    <property type="evidence" value="ECO:0007669"/>
    <property type="project" value="InterPro"/>
</dbReference>
<dbReference type="GO" id="GO:0008270">
    <property type="term" value="F:zinc ion binding"/>
    <property type="evidence" value="ECO:0007669"/>
    <property type="project" value="InterPro"/>
</dbReference>
<reference evidence="4 5" key="1">
    <citation type="journal article" date="2016" name="Nat. Commun.">
        <title>Thousands of microbial genomes shed light on interconnected biogeochemical processes in an aquifer system.</title>
        <authorList>
            <person name="Anantharaman K."/>
            <person name="Brown C.T."/>
            <person name="Hug L.A."/>
            <person name="Sharon I."/>
            <person name="Castelle C.J."/>
            <person name="Probst A.J."/>
            <person name="Thomas B.C."/>
            <person name="Singh A."/>
            <person name="Wilkins M.J."/>
            <person name="Karaoz U."/>
            <person name="Brodie E.L."/>
            <person name="Williams K.H."/>
            <person name="Hubbard S.S."/>
            <person name="Banfield J.F."/>
        </authorList>
    </citation>
    <scope>NUCLEOTIDE SEQUENCE [LARGE SCALE GENOMIC DNA]</scope>
</reference>
<evidence type="ECO:0000259" key="3">
    <source>
        <dbReference type="Pfam" id="PF02805"/>
    </source>
</evidence>
<dbReference type="InterPro" id="IPR035451">
    <property type="entry name" value="Ada-like_dom_sf"/>
</dbReference>
<dbReference type="Proteomes" id="UP000177811">
    <property type="component" value="Unassembled WGS sequence"/>
</dbReference>
<gene>
    <name evidence="4" type="ORF">A3C16_00755</name>
</gene>
<keyword evidence="2" id="KW-0812">Transmembrane</keyword>
<feature type="domain" description="Ada DNA repair metal-binding" evidence="3">
    <location>
        <begin position="77"/>
        <end position="129"/>
    </location>
</feature>
<name>A0A1G2KUS6_9BACT</name>
<keyword evidence="2" id="KW-0472">Membrane</keyword>
<keyword evidence="1" id="KW-0010">Activator</keyword>
<dbReference type="SUPFAM" id="SSF57884">
    <property type="entry name" value="Ada DNA repair protein, N-terminal domain (N-Ada 10)"/>
    <property type="match status" value="1"/>
</dbReference>
<dbReference type="EMBL" id="MHQL01000042">
    <property type="protein sequence ID" value="OHA02201.1"/>
    <property type="molecule type" value="Genomic_DNA"/>
</dbReference>
<organism evidence="4 5">
    <name type="scientific">Candidatus Sungbacteria bacterium RIFCSPHIGHO2_02_FULL_51_29</name>
    <dbReference type="NCBI Taxonomy" id="1802273"/>
    <lineage>
        <taxon>Bacteria</taxon>
        <taxon>Candidatus Sungiibacteriota</taxon>
    </lineage>
</organism>
<sequence length="131" mass="13936">MLTDAKEYIKGFVRARSGDLFVACMIFLVSIGSFGLGRLSVRITQHATVRITGKGAEVSTAAVMRGDAVKRVSELPEASAGAVVASKNGTAYHLPWCSGAQKIKEENKVWFASKADAEARGYRPAANCDGL</sequence>
<dbReference type="AlphaFoldDB" id="A0A1G2KUS6"/>
<keyword evidence="2" id="KW-1133">Transmembrane helix</keyword>
<comment type="caution">
    <text evidence="4">The sequence shown here is derived from an EMBL/GenBank/DDBJ whole genome shotgun (WGS) entry which is preliminary data.</text>
</comment>